<proteinExistence type="predicted"/>
<accession>C3Y138</accession>
<feature type="region of interest" description="Disordered" evidence="3">
    <location>
        <begin position="225"/>
        <end position="259"/>
    </location>
</feature>
<dbReference type="AlphaFoldDB" id="C3Y138"/>
<evidence type="ECO:0000256" key="1">
    <source>
        <dbReference type="ARBA" id="ARBA00022614"/>
    </source>
</evidence>
<dbReference type="InterPro" id="IPR050576">
    <property type="entry name" value="Cilia_flagella_integrity"/>
</dbReference>
<dbReference type="SUPFAM" id="SSF52075">
    <property type="entry name" value="Outer arm dynein light chain 1"/>
    <property type="match status" value="1"/>
</dbReference>
<feature type="non-terminal residue" evidence="4">
    <location>
        <position position="1"/>
    </location>
</feature>
<dbReference type="Gene3D" id="3.80.10.10">
    <property type="entry name" value="Ribonuclease Inhibitor"/>
    <property type="match status" value="1"/>
</dbReference>
<dbReference type="InParanoid" id="C3Y138"/>
<dbReference type="InterPro" id="IPR032675">
    <property type="entry name" value="LRR_dom_sf"/>
</dbReference>
<reference evidence="4" key="1">
    <citation type="journal article" date="2008" name="Nature">
        <title>The amphioxus genome and the evolution of the chordate karyotype.</title>
        <authorList>
            <consortium name="US DOE Joint Genome Institute (JGI-PGF)"/>
            <person name="Putnam N.H."/>
            <person name="Butts T."/>
            <person name="Ferrier D.E.K."/>
            <person name="Furlong R.F."/>
            <person name="Hellsten U."/>
            <person name="Kawashima T."/>
            <person name="Robinson-Rechavi M."/>
            <person name="Shoguchi E."/>
            <person name="Terry A."/>
            <person name="Yu J.-K."/>
            <person name="Benito-Gutierrez E.L."/>
            <person name="Dubchak I."/>
            <person name="Garcia-Fernandez J."/>
            <person name="Gibson-Brown J.J."/>
            <person name="Grigoriev I.V."/>
            <person name="Horton A.C."/>
            <person name="de Jong P.J."/>
            <person name="Jurka J."/>
            <person name="Kapitonov V.V."/>
            <person name="Kohara Y."/>
            <person name="Kuroki Y."/>
            <person name="Lindquist E."/>
            <person name="Lucas S."/>
            <person name="Osoegawa K."/>
            <person name="Pennacchio L.A."/>
            <person name="Salamov A.A."/>
            <person name="Satou Y."/>
            <person name="Sauka-Spengler T."/>
            <person name="Schmutz J."/>
            <person name="Shin-I T."/>
            <person name="Toyoda A."/>
            <person name="Bronner-Fraser M."/>
            <person name="Fujiyama A."/>
            <person name="Holland L.Z."/>
            <person name="Holland P.W.H."/>
            <person name="Satoh N."/>
            <person name="Rokhsar D.S."/>
        </authorList>
    </citation>
    <scope>NUCLEOTIDE SEQUENCE [LARGE SCALE GENOMIC DNA]</scope>
    <source>
        <strain evidence="4">S238N-H82</strain>
        <tissue evidence="4">Testes</tissue>
    </source>
</reference>
<keyword evidence="1" id="KW-0433">Leucine-rich repeat</keyword>
<dbReference type="SMART" id="SM00365">
    <property type="entry name" value="LRR_SD22"/>
    <property type="match status" value="4"/>
</dbReference>
<gene>
    <name evidence="4" type="ORF">BRAFLDRAFT_139658</name>
</gene>
<dbReference type="SMART" id="SM00369">
    <property type="entry name" value="LRR_TYP"/>
    <property type="match status" value="4"/>
</dbReference>
<evidence type="ECO:0000256" key="3">
    <source>
        <dbReference type="SAM" id="MobiDB-lite"/>
    </source>
</evidence>
<dbReference type="InterPro" id="IPR001611">
    <property type="entry name" value="Leu-rich_rpt"/>
</dbReference>
<dbReference type="PANTHER" id="PTHR45973:SF36">
    <property type="entry name" value="CENTRIOLIN"/>
    <property type="match status" value="1"/>
</dbReference>
<evidence type="ECO:0000313" key="4">
    <source>
        <dbReference type="EMBL" id="EEN65578.1"/>
    </source>
</evidence>
<dbReference type="PANTHER" id="PTHR45973">
    <property type="entry name" value="PROTEIN PHOSPHATASE 1 REGULATORY SUBUNIT SDS22-RELATED"/>
    <property type="match status" value="1"/>
</dbReference>
<sequence length="271" mass="31141">GRGQENGDAEQRRQEPGVRYISDVLVRKITGEEDLGYITKLSLTLTGDKKIKYIENLEPLRRLEVLILNNNIIEKIERLEKLTNLRELSLASNRISVIEGLETLTNLQVLNLSGNRIEHIPSWMGKRLKALRILQLARNQLSSLSEVARLRPLPDLIHVTIAENPVCDMPHAHLYTVFCLRGLERLDRAQVTDQDRQEAKARFGQEEIRSLERSLEQKEKELQALQDEHNATLEELQVSTGREKRLKKSGSDQDFSIQELENQLDAKDEIL</sequence>
<feature type="non-terminal residue" evidence="4">
    <location>
        <position position="271"/>
    </location>
</feature>
<dbReference type="InterPro" id="IPR003591">
    <property type="entry name" value="Leu-rich_rpt_typical-subtyp"/>
</dbReference>
<dbReference type="EMBL" id="GG666480">
    <property type="protein sequence ID" value="EEN65578.1"/>
    <property type="molecule type" value="Genomic_DNA"/>
</dbReference>
<dbReference type="PROSITE" id="PS51450">
    <property type="entry name" value="LRR"/>
    <property type="match status" value="4"/>
</dbReference>
<keyword evidence="2" id="KW-0677">Repeat</keyword>
<evidence type="ECO:0008006" key="5">
    <source>
        <dbReference type="Google" id="ProtNLM"/>
    </source>
</evidence>
<dbReference type="Pfam" id="PF14580">
    <property type="entry name" value="LRR_9"/>
    <property type="match status" value="1"/>
</dbReference>
<organism>
    <name type="scientific">Branchiostoma floridae</name>
    <name type="common">Florida lancelet</name>
    <name type="synonym">Amphioxus</name>
    <dbReference type="NCBI Taxonomy" id="7739"/>
    <lineage>
        <taxon>Eukaryota</taxon>
        <taxon>Metazoa</taxon>
        <taxon>Chordata</taxon>
        <taxon>Cephalochordata</taxon>
        <taxon>Leptocardii</taxon>
        <taxon>Amphioxiformes</taxon>
        <taxon>Branchiostomatidae</taxon>
        <taxon>Branchiostoma</taxon>
    </lineage>
</organism>
<evidence type="ECO:0000256" key="2">
    <source>
        <dbReference type="ARBA" id="ARBA00022737"/>
    </source>
</evidence>
<name>C3Y138_BRAFL</name>
<protein>
    <recommendedName>
        <fullName evidence="5">U2A'/phosphoprotein 32 family A C-terminal domain-containing protein</fullName>
    </recommendedName>
</protein>
<dbReference type="eggNOG" id="KOG0531">
    <property type="taxonomic scope" value="Eukaryota"/>
</dbReference>